<feature type="region of interest" description="Disordered" evidence="1">
    <location>
        <begin position="410"/>
        <end position="433"/>
    </location>
</feature>
<dbReference type="HOGENOM" id="CLU_021203_3_3_0"/>
<proteinExistence type="predicted"/>
<evidence type="ECO:0000313" key="3">
    <source>
        <dbReference type="EMBL" id="ADE56993.1"/>
    </source>
</evidence>
<feature type="compositionally biased region" description="Polar residues" evidence="1">
    <location>
        <begin position="330"/>
        <end position="350"/>
    </location>
</feature>
<keyword evidence="4" id="KW-1185">Reference proteome</keyword>
<dbReference type="InterPro" id="IPR013693">
    <property type="entry name" value="SpoIID/LytB_N"/>
</dbReference>
<dbReference type="InterPro" id="IPR051922">
    <property type="entry name" value="Bact_Sporulation_Assoc"/>
</dbReference>
<dbReference type="Proteomes" id="UP000002366">
    <property type="component" value="Chromosome"/>
</dbReference>
<feature type="region of interest" description="Disordered" evidence="1">
    <location>
        <begin position="330"/>
        <end position="354"/>
    </location>
</feature>
<dbReference type="STRING" id="572547.Amico_0862"/>
<evidence type="ECO:0000259" key="2">
    <source>
        <dbReference type="Pfam" id="PF08486"/>
    </source>
</evidence>
<dbReference type="InterPro" id="IPR013486">
    <property type="entry name" value="SpoIID/LytB"/>
</dbReference>
<dbReference type="AlphaFoldDB" id="D5EEL1"/>
<dbReference type="NCBIfam" id="TIGR02669">
    <property type="entry name" value="SpoIID_LytB"/>
    <property type="match status" value="1"/>
</dbReference>
<dbReference type="GO" id="GO:0030288">
    <property type="term" value="C:outer membrane-bounded periplasmic space"/>
    <property type="evidence" value="ECO:0007669"/>
    <property type="project" value="TreeGrafter"/>
</dbReference>
<feature type="domain" description="Sporulation stage II protein D amidase enhancer LytB N-terminal" evidence="2">
    <location>
        <begin position="118"/>
        <end position="207"/>
    </location>
</feature>
<dbReference type="PANTHER" id="PTHR30032:SF4">
    <property type="entry name" value="AMIDASE ENHANCER"/>
    <property type="match status" value="1"/>
</dbReference>
<dbReference type="GO" id="GO:0030435">
    <property type="term" value="P:sporulation resulting in formation of a cellular spore"/>
    <property type="evidence" value="ECO:0007669"/>
    <property type="project" value="InterPro"/>
</dbReference>
<accession>D5EEL1</accession>
<dbReference type="KEGG" id="aco:Amico_0862"/>
<dbReference type="eggNOG" id="COG2385">
    <property type="taxonomic scope" value="Bacteria"/>
</dbReference>
<dbReference type="OrthoDB" id="9794671at2"/>
<name>D5EEL1_AMICL</name>
<evidence type="ECO:0000313" key="4">
    <source>
        <dbReference type="Proteomes" id="UP000002366"/>
    </source>
</evidence>
<sequence length="476" mass="51836">MKRMIWIIFLLILAGGSFSDAPLISSSRAEAEPNPIRVGVGIGLSQTTISAKSPIILKDGNGKKFRANNNITIGYASKNTVKIGKHSLKLPLELSSKGFLKFNKVEYRGIIRILSNGNSFNVVNVLDVEDYLRGVLKMETNPAWHLEALKAQAVISRTYALKNRGKYGSKGFDLTATPNCQVYRGVNAETSRTDQAIKETKGVVVVYGSDLALTPFHSDSGGATANVAEVWSSSIPYLRGVKEAASYDSPYSSWNLTLSSQQIQEALNKTGANVGDVIDLQVNQRDAFGRPVTLIAKGSHGTKEIKTHQFRMAVGPTQLRSTFFTINGETGSSTIQGPQRNTSTGSQPTSLKKEDLGDINGPMTWEEEQSLITLTQQGAFSANEMIDMLMHPEKKKTYLLQVLKKGTQQKAAGAPSKVSAQSSSRRPSKGTFVFSGKGWGHGVGLSQWGAKSLAEQGWKYAKILQHYYPGTNLKQR</sequence>
<dbReference type="PANTHER" id="PTHR30032">
    <property type="entry name" value="N-ACETYLMURAMOYL-L-ALANINE AMIDASE-RELATED"/>
    <property type="match status" value="1"/>
</dbReference>
<organism evidence="3 4">
    <name type="scientific">Aminobacterium colombiense (strain DSM 12261 / ALA-1)</name>
    <dbReference type="NCBI Taxonomy" id="572547"/>
    <lineage>
        <taxon>Bacteria</taxon>
        <taxon>Thermotogati</taxon>
        <taxon>Synergistota</taxon>
        <taxon>Synergistia</taxon>
        <taxon>Synergistales</taxon>
        <taxon>Aminobacteriaceae</taxon>
        <taxon>Aminobacterium</taxon>
    </lineage>
</organism>
<dbReference type="Pfam" id="PF08486">
    <property type="entry name" value="SpoIID"/>
    <property type="match status" value="1"/>
</dbReference>
<dbReference type="EMBL" id="CP001997">
    <property type="protein sequence ID" value="ADE56993.1"/>
    <property type="molecule type" value="Genomic_DNA"/>
</dbReference>
<dbReference type="RefSeq" id="WP_013048259.1">
    <property type="nucleotide sequence ID" value="NC_014011.1"/>
</dbReference>
<protein>
    <submittedName>
        <fullName evidence="3">SpoIID/LytB domain protein</fullName>
    </submittedName>
</protein>
<evidence type="ECO:0000256" key="1">
    <source>
        <dbReference type="SAM" id="MobiDB-lite"/>
    </source>
</evidence>
<reference evidence="3 4" key="1">
    <citation type="journal article" date="2010" name="Stand. Genomic Sci.">
        <title>Complete genome sequence of Aminobacterium colombiense type strain (ALA-1).</title>
        <authorList>
            <person name="Chertkov O."/>
            <person name="Sikorski J."/>
            <person name="Brambilla E."/>
            <person name="Lapidus A."/>
            <person name="Copeland A."/>
            <person name="Glavina Del Rio T."/>
            <person name="Nolan M."/>
            <person name="Lucas S."/>
            <person name="Tice H."/>
            <person name="Cheng J.F."/>
            <person name="Han C."/>
            <person name="Detter J.C."/>
            <person name="Bruce D."/>
            <person name="Tapia R."/>
            <person name="Goodwin L."/>
            <person name="Pitluck S."/>
            <person name="Liolios K."/>
            <person name="Ivanova N."/>
            <person name="Mavromatis K."/>
            <person name="Ovchinnikova G."/>
            <person name="Pati A."/>
            <person name="Chen A."/>
            <person name="Palaniappan K."/>
            <person name="Land M."/>
            <person name="Hauser L."/>
            <person name="Chang Y.J."/>
            <person name="Jeffries C.D."/>
            <person name="Spring S."/>
            <person name="Rohde M."/>
            <person name="Goker M."/>
            <person name="Bristow J."/>
            <person name="Eisen J.A."/>
            <person name="Markowitz V."/>
            <person name="Hugenholtz P."/>
            <person name="Kyrpides N.C."/>
            <person name="Klenk H.P."/>
        </authorList>
    </citation>
    <scope>NUCLEOTIDE SEQUENCE [LARGE SCALE GENOMIC DNA]</scope>
    <source>
        <strain evidence="4">DSM 12261 / ALA-1</strain>
    </source>
</reference>
<gene>
    <name evidence="3" type="ordered locus">Amico_0862</name>
</gene>